<dbReference type="GO" id="GO:0006749">
    <property type="term" value="P:glutathione metabolic process"/>
    <property type="evidence" value="ECO:0007669"/>
    <property type="project" value="TreeGrafter"/>
</dbReference>
<protein>
    <submittedName>
        <fullName evidence="3">N-methylhydantoinase B</fullName>
    </submittedName>
</protein>
<feature type="compositionally biased region" description="Basic and acidic residues" evidence="1">
    <location>
        <begin position="542"/>
        <end position="561"/>
    </location>
</feature>
<dbReference type="Pfam" id="PF02538">
    <property type="entry name" value="Hydantoinase_B"/>
    <property type="match status" value="1"/>
</dbReference>
<feature type="region of interest" description="Disordered" evidence="1">
    <location>
        <begin position="493"/>
        <end position="515"/>
    </location>
</feature>
<dbReference type="Proteomes" id="UP000295399">
    <property type="component" value="Unassembled WGS sequence"/>
</dbReference>
<dbReference type="GO" id="GO:0005829">
    <property type="term" value="C:cytosol"/>
    <property type="evidence" value="ECO:0007669"/>
    <property type="project" value="TreeGrafter"/>
</dbReference>
<dbReference type="InterPro" id="IPR003692">
    <property type="entry name" value="Hydantoinase_B"/>
</dbReference>
<dbReference type="OrthoDB" id="9761586at2"/>
<dbReference type="AlphaFoldDB" id="A0A4R2P7B9"/>
<dbReference type="RefSeq" id="WP_132709413.1">
    <property type="nucleotide sequence ID" value="NZ_JACIGF010000013.1"/>
</dbReference>
<feature type="region of interest" description="Disordered" evidence="1">
    <location>
        <begin position="381"/>
        <end position="400"/>
    </location>
</feature>
<evidence type="ECO:0000259" key="2">
    <source>
        <dbReference type="Pfam" id="PF02538"/>
    </source>
</evidence>
<organism evidence="3 4">
    <name type="scientific">Rhodothalassium salexigens DSM 2132</name>
    <dbReference type="NCBI Taxonomy" id="1188247"/>
    <lineage>
        <taxon>Bacteria</taxon>
        <taxon>Pseudomonadati</taxon>
        <taxon>Pseudomonadota</taxon>
        <taxon>Alphaproteobacteria</taxon>
        <taxon>Rhodothalassiales</taxon>
        <taxon>Rhodothalassiaceae</taxon>
        <taxon>Rhodothalassium</taxon>
    </lineage>
</organism>
<evidence type="ECO:0000313" key="3">
    <source>
        <dbReference type="EMBL" id="TCP30783.1"/>
    </source>
</evidence>
<dbReference type="PANTHER" id="PTHR11365">
    <property type="entry name" value="5-OXOPROLINASE RELATED"/>
    <property type="match status" value="1"/>
</dbReference>
<name>A0A4R2P7B9_RHOSA</name>
<keyword evidence="4" id="KW-1185">Reference proteome</keyword>
<dbReference type="GO" id="GO:0017168">
    <property type="term" value="F:5-oxoprolinase (ATP-hydrolyzing) activity"/>
    <property type="evidence" value="ECO:0007669"/>
    <property type="project" value="TreeGrafter"/>
</dbReference>
<reference evidence="3 4" key="1">
    <citation type="submission" date="2019-03" db="EMBL/GenBank/DDBJ databases">
        <title>Genomic Encyclopedia of Type Strains, Phase IV (KMG-IV): sequencing the most valuable type-strain genomes for metagenomic binning, comparative biology and taxonomic classification.</title>
        <authorList>
            <person name="Goeker M."/>
        </authorList>
    </citation>
    <scope>NUCLEOTIDE SEQUENCE [LARGE SCALE GENOMIC DNA]</scope>
    <source>
        <strain evidence="3 4">DSM 2132</strain>
    </source>
</reference>
<dbReference type="PANTHER" id="PTHR11365:SF23">
    <property type="entry name" value="HYPOTHETICAL 5-OXOPROLINASE (EUROFUNG)-RELATED"/>
    <property type="match status" value="1"/>
</dbReference>
<feature type="domain" description="Hydantoinase B/oxoprolinase" evidence="2">
    <location>
        <begin position="7"/>
        <end position="542"/>
    </location>
</feature>
<dbReference type="InParanoid" id="A0A4R2P7B9"/>
<dbReference type="InterPro" id="IPR045079">
    <property type="entry name" value="Oxoprolinase-like"/>
</dbReference>
<proteinExistence type="predicted"/>
<evidence type="ECO:0000313" key="4">
    <source>
        <dbReference type="Proteomes" id="UP000295399"/>
    </source>
</evidence>
<evidence type="ECO:0000256" key="1">
    <source>
        <dbReference type="SAM" id="MobiDB-lite"/>
    </source>
</evidence>
<comment type="caution">
    <text evidence="3">The sequence shown here is derived from an EMBL/GenBank/DDBJ whole genome shotgun (WGS) entry which is preliminary data.</text>
</comment>
<sequence>MTAVTDLQAQILWHRLIAVVEEQAQTLIRTAFSTTVREAGDLSAGVFDDQGRMLAQAVTGTPGHVNAMAASVGAFLRAYPLDSLSPGDVLVTNDPWDGTGHLNDFTVVTPVFRAGRAIALFAATTHIADVGGLGFGPQGRSVFEEGLLIPIAKLFDRGRLNDTLMAIVRANVRDPVAAEGDLYSLAACNRTGAERLAAMLDEFGLADLGPVAEQILVRSDAAMRAEIARLPQTRVRHAMRIDGHDAPLDLVCTLSVADETIHIDWTGSSAQAPRGVNVPLTYTQAYSAFGVRVLIGAAVPNNHASLARVVTTAPAGCVLNAQRPAPVSARHAIGQMLPDVVLGCLAQLLPDRVPAEGAGCLWNPVLLGGPGQGLEVAAGAAPTRAPGPARRAGRPTGDPGPAFVINPFHTGGMGARPDRDGLDCTAFPSGVRSTPVEIYEATAPVIVWRKEFRPGSGGAGRFRGGMGQVMEFGHADDRPFAVSRMFDRLVHAPRGRAGGGDGAPGRAYLSDGTELSGMGRDVVPAGVTFVMETPGGGGYGDPAERAADAVARDARDGVAEP</sequence>
<gene>
    <name evidence="3" type="ORF">EV659_11336</name>
</gene>
<accession>A0A4R2P7B9</accession>
<dbReference type="EMBL" id="SLXO01000013">
    <property type="protein sequence ID" value="TCP30783.1"/>
    <property type="molecule type" value="Genomic_DNA"/>
</dbReference>
<feature type="region of interest" description="Disordered" evidence="1">
    <location>
        <begin position="534"/>
        <end position="561"/>
    </location>
</feature>